<comment type="caution">
    <text evidence="4">The sequence shown here is derived from an EMBL/GenBank/DDBJ whole genome shotgun (WGS) entry which is preliminary data.</text>
</comment>
<organism evidence="4 5">
    <name type="scientific">Sporothrix epigloea</name>
    <dbReference type="NCBI Taxonomy" id="1892477"/>
    <lineage>
        <taxon>Eukaryota</taxon>
        <taxon>Fungi</taxon>
        <taxon>Dikarya</taxon>
        <taxon>Ascomycota</taxon>
        <taxon>Pezizomycotina</taxon>
        <taxon>Sordariomycetes</taxon>
        <taxon>Sordariomycetidae</taxon>
        <taxon>Ophiostomatales</taxon>
        <taxon>Ophiostomataceae</taxon>
        <taxon>Sporothrix</taxon>
    </lineage>
</organism>
<protein>
    <recommendedName>
        <fullName evidence="3">COP9 signalosome complex subunit 3 N-terminal helical repeats domain-containing protein</fullName>
    </recommendedName>
</protein>
<feature type="compositionally biased region" description="Acidic residues" evidence="2">
    <location>
        <begin position="525"/>
        <end position="534"/>
    </location>
</feature>
<accession>A0ABP0DP44</accession>
<dbReference type="Pfam" id="PF22788">
    <property type="entry name" value="COP9_hel_rpt"/>
    <property type="match status" value="1"/>
</dbReference>
<feature type="region of interest" description="Disordered" evidence="2">
    <location>
        <begin position="520"/>
        <end position="542"/>
    </location>
</feature>
<evidence type="ECO:0000256" key="2">
    <source>
        <dbReference type="SAM" id="MobiDB-lite"/>
    </source>
</evidence>
<dbReference type="PANTHER" id="PTHR10758">
    <property type="entry name" value="26S PROTEASOME NON-ATPASE REGULATORY SUBUNIT 3/COP9 SIGNALOSOME COMPLEX SUBUNIT 3"/>
    <property type="match status" value="1"/>
</dbReference>
<evidence type="ECO:0000313" key="4">
    <source>
        <dbReference type="EMBL" id="CAK7269366.1"/>
    </source>
</evidence>
<keyword evidence="5" id="KW-1185">Reference proteome</keyword>
<evidence type="ECO:0000256" key="1">
    <source>
        <dbReference type="ARBA" id="ARBA00022490"/>
    </source>
</evidence>
<dbReference type="InterPro" id="IPR050756">
    <property type="entry name" value="CSN3"/>
</dbReference>
<proteinExistence type="predicted"/>
<reference evidence="4 5" key="1">
    <citation type="submission" date="2024-01" db="EMBL/GenBank/DDBJ databases">
        <authorList>
            <person name="Allen C."/>
            <person name="Tagirdzhanova G."/>
        </authorList>
    </citation>
    <scope>NUCLEOTIDE SEQUENCE [LARGE SCALE GENOMIC DNA]</scope>
    <source>
        <strain evidence="4 5">CBS 573.63</strain>
    </source>
</reference>
<dbReference type="PANTHER" id="PTHR10758:SF1">
    <property type="entry name" value="COP9 SIGNALOSOME COMPLEX SUBUNIT 3"/>
    <property type="match status" value="1"/>
</dbReference>
<name>A0ABP0DP44_9PEZI</name>
<evidence type="ECO:0000313" key="5">
    <source>
        <dbReference type="Proteomes" id="UP001642501"/>
    </source>
</evidence>
<feature type="domain" description="COP9 signalosome complex subunit 3 N-terminal helical repeats" evidence="3">
    <location>
        <begin position="39"/>
        <end position="178"/>
    </location>
</feature>
<keyword evidence="1" id="KW-0963">Cytoplasm</keyword>
<dbReference type="EMBL" id="CAWUOM010000058">
    <property type="protein sequence ID" value="CAK7269366.1"/>
    <property type="molecule type" value="Genomic_DNA"/>
</dbReference>
<dbReference type="Proteomes" id="UP001642501">
    <property type="component" value="Unassembled WGS sequence"/>
</dbReference>
<dbReference type="InterPro" id="IPR055089">
    <property type="entry name" value="COP9_N"/>
</dbReference>
<evidence type="ECO:0000259" key="3">
    <source>
        <dbReference type="Pfam" id="PF22788"/>
    </source>
</evidence>
<gene>
    <name evidence="4" type="ORF">SEPCBS57363_003567</name>
</gene>
<sequence length="542" mass="59184">MEQVAEALLRFPPPGQDIEQLTDDAFDKQIKIHALHIQNLSRDFVQVIAANATSLLDCLDPAVHTYSYLSLLDTIIPTEYALYPSVPPVIVKKTVALLAAFDPRQVRYIGSAFTHIFTAVGSGKIIPAPLSVELLARALEAVDPAGHMLTSNHLTLAKLAYHTRNSATALPVLSKDIVFFPGSAHNREVEYLCSRRLAAPWYISKDTGLTLPLKSAQVLEFDYTLGLLHLSVRDWASAHAAFARVVLHLIRDSGVSKIMVEAHKFWVLTGLLLYGRVATKPPETAAAVSRVCSSINKLYLQIADHFQSSDIQKLHLEVAMAHEVLAADGTASLVGEVLSVYPKWQIARLRDVYITIPISAIRATLQQSSHGTGTAVMGQEPQDDAAGFSEAEVTALIQEMISSGMIKAALRSEETIVAATTPTATAAAATTPIEVDVGQPQQGAYLEFFPEDEDMSETEFAKRIDAIKTRLQVLHALQRTTDEHLSLNRDYVRQVMRGQTLDKDRQGEDDTTGGMMATGAYEGIGLEDPDEDLMMDGPDSSM</sequence>